<evidence type="ECO:0000313" key="2">
    <source>
        <dbReference type="EMBL" id="SDG08393.1"/>
    </source>
</evidence>
<organism evidence="2 3">
    <name type="scientific">Streptomyces griseoaurantiacus</name>
    <dbReference type="NCBI Taxonomy" id="68213"/>
    <lineage>
        <taxon>Bacteria</taxon>
        <taxon>Bacillati</taxon>
        <taxon>Actinomycetota</taxon>
        <taxon>Actinomycetes</taxon>
        <taxon>Kitasatosporales</taxon>
        <taxon>Streptomycetaceae</taxon>
        <taxon>Streptomyces</taxon>
        <taxon>Streptomyces aurantiacus group</taxon>
    </lineage>
</organism>
<reference evidence="2 3" key="1">
    <citation type="submission" date="2016-10" db="EMBL/GenBank/DDBJ databases">
        <authorList>
            <person name="de Groot N.N."/>
        </authorList>
    </citation>
    <scope>NUCLEOTIDE SEQUENCE [LARGE SCALE GENOMIC DNA]</scope>
    <source>
        <strain evidence="2 3">CGMCC 4.1859</strain>
    </source>
</reference>
<dbReference type="Proteomes" id="UP000198614">
    <property type="component" value="Unassembled WGS sequence"/>
</dbReference>
<feature type="transmembrane region" description="Helical" evidence="1">
    <location>
        <begin position="67"/>
        <end position="87"/>
    </location>
</feature>
<evidence type="ECO:0008006" key="4">
    <source>
        <dbReference type="Google" id="ProtNLM"/>
    </source>
</evidence>
<keyword evidence="1" id="KW-0472">Membrane</keyword>
<evidence type="ECO:0000313" key="3">
    <source>
        <dbReference type="Proteomes" id="UP000198614"/>
    </source>
</evidence>
<gene>
    <name evidence="2" type="ORF">SAMN05216260_11475</name>
</gene>
<feature type="transmembrane region" description="Helical" evidence="1">
    <location>
        <begin position="99"/>
        <end position="119"/>
    </location>
</feature>
<keyword evidence="1" id="KW-0812">Transmembrane</keyword>
<dbReference type="AlphaFoldDB" id="A0A1G7RCD8"/>
<feature type="transmembrane region" description="Helical" evidence="1">
    <location>
        <begin position="42"/>
        <end position="61"/>
    </location>
</feature>
<protein>
    <recommendedName>
        <fullName evidence="4">Integral membrane regulator</fullName>
    </recommendedName>
</protein>
<dbReference type="OrthoDB" id="9809977at2"/>
<dbReference type="NCBIfam" id="NF038065">
    <property type="entry name" value="Pr6Pr"/>
    <property type="match status" value="1"/>
</dbReference>
<keyword evidence="1" id="KW-1133">Transmembrane helix</keyword>
<dbReference type="InterPro" id="IPR049713">
    <property type="entry name" value="Pr6Pr-like"/>
</dbReference>
<accession>A0A1G7RCD8</accession>
<feature type="transmembrane region" description="Helical" evidence="1">
    <location>
        <begin position="174"/>
        <end position="193"/>
    </location>
</feature>
<feature type="transmembrane region" description="Helical" evidence="1">
    <location>
        <begin position="213"/>
        <end position="241"/>
    </location>
</feature>
<dbReference type="EMBL" id="FNAX01000014">
    <property type="protein sequence ID" value="SDG08393.1"/>
    <property type="molecule type" value="Genomic_DNA"/>
</dbReference>
<name>A0A1G7RCD8_9ACTN</name>
<sequence>MLTPIPRDIPGLPALPGVPGPLSAAVPAAAVVAPVRRPATAAFRLLTGAAAAAGVTLALLHGSPTRALTYFALQSGALAAIVFTLSAQRAWAARRPLPPALTGATLLYTVTAALTHHLLLAHTTQPFALADTPADATGWPALAGQLLHTAVPLAAALDWLLLTPPRRLRPRHGTAWLLYPLAYLALLLTRGALLTPGTPDRYVHPFLDVASHGYQHVLANALLLCLAVYALAILLVTLDHIRPAPLRRRRKTGFRLRAPVG</sequence>
<evidence type="ECO:0000256" key="1">
    <source>
        <dbReference type="SAM" id="Phobius"/>
    </source>
</evidence>
<feature type="transmembrane region" description="Helical" evidence="1">
    <location>
        <begin position="12"/>
        <end position="35"/>
    </location>
</feature>
<feature type="transmembrane region" description="Helical" evidence="1">
    <location>
        <begin position="139"/>
        <end position="162"/>
    </location>
</feature>
<proteinExistence type="predicted"/>